<dbReference type="AlphaFoldDB" id="I0GQR6"/>
<evidence type="ECO:0000313" key="3">
    <source>
        <dbReference type="EMBL" id="BAL83103.1"/>
    </source>
</evidence>
<gene>
    <name evidence="3" type="ordered locus">SELR_13950</name>
</gene>
<feature type="coiled-coil region" evidence="1">
    <location>
        <begin position="11"/>
        <end position="49"/>
    </location>
</feature>
<dbReference type="EMBL" id="AP012292">
    <property type="protein sequence ID" value="BAL83103.1"/>
    <property type="molecule type" value="Genomic_DNA"/>
</dbReference>
<dbReference type="KEGG" id="sri:SELR_13950"/>
<dbReference type="PATRIC" id="fig|927704.6.peg.1438"/>
<keyword evidence="1" id="KW-0175">Coiled coil</keyword>
<evidence type="ECO:0000313" key="4">
    <source>
        <dbReference type="Proteomes" id="UP000007887"/>
    </source>
</evidence>
<dbReference type="OrthoDB" id="9948046at2"/>
<evidence type="ECO:0000256" key="2">
    <source>
        <dbReference type="SAM" id="MobiDB-lite"/>
    </source>
</evidence>
<proteinExistence type="predicted"/>
<reference evidence="3 4" key="1">
    <citation type="submission" date="2011-10" db="EMBL/GenBank/DDBJ databases">
        <title>Whole genome sequence of Selenomonas ruminantium subsp. lactilytica TAM6421.</title>
        <authorList>
            <person name="Oguchi A."/>
            <person name="Ankai A."/>
            <person name="Kaneko J."/>
            <person name="Yamada-Narita S."/>
            <person name="Fukui S."/>
            <person name="Takahashi M."/>
            <person name="Onodera T."/>
            <person name="Kojima S."/>
            <person name="Fushimi T."/>
            <person name="Abe N."/>
            <person name="Kamio Y."/>
            <person name="Yamazaki S."/>
            <person name="Fujita N."/>
        </authorList>
    </citation>
    <scope>NUCLEOTIDE SEQUENCE [LARGE SCALE GENOMIC DNA]</scope>
    <source>
        <strain evidence="4">NBRC 103574 / TAM6421</strain>
    </source>
</reference>
<dbReference type="Proteomes" id="UP000007887">
    <property type="component" value="Chromosome"/>
</dbReference>
<dbReference type="RefSeq" id="WP_014424540.1">
    <property type="nucleotide sequence ID" value="NC_017068.1"/>
</dbReference>
<feature type="region of interest" description="Disordered" evidence="2">
    <location>
        <begin position="88"/>
        <end position="124"/>
    </location>
</feature>
<dbReference type="HOGENOM" id="CLU_2002328_0_0_9"/>
<protein>
    <submittedName>
        <fullName evidence="3">Uncharacterized protein</fullName>
    </submittedName>
</protein>
<evidence type="ECO:0000256" key="1">
    <source>
        <dbReference type="SAM" id="Coils"/>
    </source>
</evidence>
<accession>I0GQR6</accession>
<name>I0GQR6_SELRL</name>
<feature type="compositionally biased region" description="Basic and acidic residues" evidence="2">
    <location>
        <begin position="96"/>
        <end position="106"/>
    </location>
</feature>
<organism evidence="3 4">
    <name type="scientific">Selenomonas ruminantium subsp. lactilytica (strain NBRC 103574 / TAM6421)</name>
    <dbReference type="NCBI Taxonomy" id="927704"/>
    <lineage>
        <taxon>Bacteria</taxon>
        <taxon>Bacillati</taxon>
        <taxon>Bacillota</taxon>
        <taxon>Negativicutes</taxon>
        <taxon>Selenomonadales</taxon>
        <taxon>Selenomonadaceae</taxon>
        <taxon>Selenomonas</taxon>
    </lineage>
</organism>
<sequence>MAEMEDMLKKLERVSGRHSRIKEKIEALKQQLMEEEKSMQREKDKVNGKWMKKFAALAENKGLQVFDLDPAKIIELVAAAPEDFYVSGKGCGDNGQRAESKEDLTDSKVVPEVNKIPGFQKEEP</sequence>